<gene>
    <name evidence="2" type="ORF">TSPGSL018_24429</name>
</gene>
<name>A0A061QN35_9CHLO</name>
<evidence type="ECO:0000256" key="1">
    <source>
        <dbReference type="SAM" id="MobiDB-lite"/>
    </source>
</evidence>
<accession>A0A061QN35</accession>
<sequence length="58" mass="6293">MEDGWMARDERRPRDKAGDRQTSRGRKDPAPSCTGRAPGEGETLLVLVPAFCLCCSAA</sequence>
<dbReference type="AlphaFoldDB" id="A0A061QN35"/>
<protein>
    <submittedName>
        <fullName evidence="2">Uncharacterized protein</fullName>
    </submittedName>
</protein>
<organism evidence="2">
    <name type="scientific">Tetraselmis sp. GSL018</name>
    <dbReference type="NCBI Taxonomy" id="582737"/>
    <lineage>
        <taxon>Eukaryota</taxon>
        <taxon>Viridiplantae</taxon>
        <taxon>Chlorophyta</taxon>
        <taxon>core chlorophytes</taxon>
        <taxon>Chlorodendrophyceae</taxon>
        <taxon>Chlorodendrales</taxon>
        <taxon>Chlorodendraceae</taxon>
        <taxon>Tetraselmis</taxon>
    </lineage>
</organism>
<dbReference type="EMBL" id="GBEZ01024992">
    <property type="protein sequence ID" value="JAC62052.1"/>
    <property type="molecule type" value="Transcribed_RNA"/>
</dbReference>
<proteinExistence type="predicted"/>
<feature type="region of interest" description="Disordered" evidence="1">
    <location>
        <begin position="1"/>
        <end position="39"/>
    </location>
</feature>
<feature type="compositionally biased region" description="Basic and acidic residues" evidence="1">
    <location>
        <begin position="1"/>
        <end position="29"/>
    </location>
</feature>
<evidence type="ECO:0000313" key="2">
    <source>
        <dbReference type="EMBL" id="JAC62052.1"/>
    </source>
</evidence>
<reference evidence="2" key="1">
    <citation type="submission" date="2014-05" db="EMBL/GenBank/DDBJ databases">
        <title>The transcriptome of the halophilic microalga Tetraselmis sp. GSL018 isolated from the Great Salt Lake, Utah.</title>
        <authorList>
            <person name="Jinkerson R.E."/>
            <person name="D'Adamo S."/>
            <person name="Posewitz M.C."/>
        </authorList>
    </citation>
    <scope>NUCLEOTIDE SEQUENCE</scope>
    <source>
        <strain evidence="2">GSL018</strain>
    </source>
</reference>
<feature type="non-terminal residue" evidence="2">
    <location>
        <position position="58"/>
    </location>
</feature>